<dbReference type="InterPro" id="IPR004681">
    <property type="entry name" value="TRAP_DctM"/>
</dbReference>
<comment type="subcellular location">
    <subcellularLocation>
        <location evidence="1">Cell inner membrane</location>
        <topology evidence="1">Multi-pass membrane protein</topology>
    </subcellularLocation>
</comment>
<feature type="transmembrane region" description="Helical" evidence="7">
    <location>
        <begin position="243"/>
        <end position="267"/>
    </location>
</feature>
<feature type="domain" description="TRAP C4-dicarboxylate transport system permease DctM subunit" evidence="8">
    <location>
        <begin position="3"/>
        <end position="263"/>
    </location>
</feature>
<dbReference type="AlphaFoldDB" id="A0A382DI02"/>
<evidence type="ECO:0000256" key="2">
    <source>
        <dbReference type="ARBA" id="ARBA00022475"/>
    </source>
</evidence>
<dbReference type="PANTHER" id="PTHR33362:SF2">
    <property type="entry name" value="TRAP TRANSPORTER LARGE PERMEASE PROTEIN"/>
    <property type="match status" value="1"/>
</dbReference>
<evidence type="ECO:0000256" key="4">
    <source>
        <dbReference type="ARBA" id="ARBA00022692"/>
    </source>
</evidence>
<keyword evidence="3" id="KW-0997">Cell inner membrane</keyword>
<gene>
    <name evidence="9" type="ORF">METZ01_LOCUS190623</name>
</gene>
<dbReference type="Pfam" id="PF06808">
    <property type="entry name" value="DctM"/>
    <property type="match status" value="1"/>
</dbReference>
<dbReference type="PANTHER" id="PTHR33362">
    <property type="entry name" value="SIALIC ACID TRAP TRANSPORTER PERMEASE PROTEIN SIAT-RELATED"/>
    <property type="match status" value="1"/>
</dbReference>
<organism evidence="9">
    <name type="scientific">marine metagenome</name>
    <dbReference type="NCBI Taxonomy" id="408172"/>
    <lineage>
        <taxon>unclassified sequences</taxon>
        <taxon>metagenomes</taxon>
        <taxon>ecological metagenomes</taxon>
    </lineage>
</organism>
<evidence type="ECO:0000256" key="6">
    <source>
        <dbReference type="ARBA" id="ARBA00023136"/>
    </source>
</evidence>
<accession>A0A382DI02</accession>
<feature type="transmembrane region" description="Helical" evidence="7">
    <location>
        <begin position="12"/>
        <end position="39"/>
    </location>
</feature>
<evidence type="ECO:0000256" key="1">
    <source>
        <dbReference type="ARBA" id="ARBA00004429"/>
    </source>
</evidence>
<evidence type="ECO:0000256" key="5">
    <source>
        <dbReference type="ARBA" id="ARBA00022989"/>
    </source>
</evidence>
<feature type="non-terminal residue" evidence="9">
    <location>
        <position position="1"/>
    </location>
</feature>
<sequence>ILMIVWGGLMSVSIGGLFLAGVVPGFLMAVIMMGTVLVYAKIRNYPVYQRASQREFVRALGQAAFALVTPAIIVGGIVFGFFTPTEASVVAVIYSSILGGLVYRKIGFKEFPEVLYDSARLAGISLFCIGTASAFGWLLAYYRVPQELVDVMAGYGTGLISTGFIIALAFLIIGMFIDAIPAIIILGTILYPLADKVGMHPIHFAIIGVISLAFGLVTPPYGLCLLISCNLGDIKVVDAIRDVSIILVPLLVLLMLVIVFPELILFLPRWLAPEFL</sequence>
<keyword evidence="4 7" id="KW-0812">Transmembrane</keyword>
<feature type="transmembrane region" description="Helical" evidence="7">
    <location>
        <begin position="164"/>
        <end position="190"/>
    </location>
</feature>
<feature type="transmembrane region" description="Helical" evidence="7">
    <location>
        <begin position="124"/>
        <end position="144"/>
    </location>
</feature>
<name>A0A382DI02_9ZZZZ</name>
<keyword evidence="2" id="KW-1003">Cell membrane</keyword>
<dbReference type="InterPro" id="IPR010656">
    <property type="entry name" value="DctM"/>
</dbReference>
<proteinExistence type="predicted"/>
<keyword evidence="6 7" id="KW-0472">Membrane</keyword>
<dbReference type="EMBL" id="UINC01039377">
    <property type="protein sequence ID" value="SVB37769.1"/>
    <property type="molecule type" value="Genomic_DNA"/>
</dbReference>
<feature type="transmembrane region" description="Helical" evidence="7">
    <location>
        <begin position="202"/>
        <end position="223"/>
    </location>
</feature>
<feature type="transmembrane region" description="Helical" evidence="7">
    <location>
        <begin position="87"/>
        <end position="103"/>
    </location>
</feature>
<evidence type="ECO:0000313" key="9">
    <source>
        <dbReference type="EMBL" id="SVB37769.1"/>
    </source>
</evidence>
<feature type="transmembrane region" description="Helical" evidence="7">
    <location>
        <begin position="60"/>
        <end position="81"/>
    </location>
</feature>
<keyword evidence="5 7" id="KW-1133">Transmembrane helix</keyword>
<evidence type="ECO:0000256" key="7">
    <source>
        <dbReference type="SAM" id="Phobius"/>
    </source>
</evidence>
<evidence type="ECO:0000259" key="8">
    <source>
        <dbReference type="Pfam" id="PF06808"/>
    </source>
</evidence>
<dbReference type="GO" id="GO:0022857">
    <property type="term" value="F:transmembrane transporter activity"/>
    <property type="evidence" value="ECO:0007669"/>
    <property type="project" value="TreeGrafter"/>
</dbReference>
<dbReference type="GO" id="GO:0005886">
    <property type="term" value="C:plasma membrane"/>
    <property type="evidence" value="ECO:0007669"/>
    <property type="project" value="UniProtKB-SubCell"/>
</dbReference>
<reference evidence="9" key="1">
    <citation type="submission" date="2018-05" db="EMBL/GenBank/DDBJ databases">
        <authorList>
            <person name="Lanie J.A."/>
            <person name="Ng W.-L."/>
            <person name="Kazmierczak K.M."/>
            <person name="Andrzejewski T.M."/>
            <person name="Davidsen T.M."/>
            <person name="Wayne K.J."/>
            <person name="Tettelin H."/>
            <person name="Glass J.I."/>
            <person name="Rusch D."/>
            <person name="Podicherti R."/>
            <person name="Tsui H.-C.T."/>
            <person name="Winkler M.E."/>
        </authorList>
    </citation>
    <scope>NUCLEOTIDE SEQUENCE</scope>
</reference>
<protein>
    <recommendedName>
        <fullName evidence="8">TRAP C4-dicarboxylate transport system permease DctM subunit domain-containing protein</fullName>
    </recommendedName>
</protein>
<evidence type="ECO:0000256" key="3">
    <source>
        <dbReference type="ARBA" id="ARBA00022519"/>
    </source>
</evidence>